<sequence>MNEQTAIERVKLPRTRQSIAEDLRVLGVREGMTLIVHSSLSSLGWVSGGPVAVVQALMDVLTEAGTLIMPTQSGDYSDPAPWSNPPVPVEWHAMIRETMPAYDPQITPTRGMGKIVETFRTFPGVIRSTHPQLSFAAWGRDKQQVIEQQSLSYPLGEHSPLARIYERDGHVLLLGVDHDNNTSLHLAENRAPGNQIELLGAPILQAGERVWTTFENIVMDADQFLEIGAAFEREHPIQIGLVGSATAKLIPQRELVDFSTQYLTKKRGL</sequence>
<dbReference type="EMBL" id="JBHUIO010000008">
    <property type="protein sequence ID" value="MFD2170979.1"/>
    <property type="molecule type" value="Genomic_DNA"/>
</dbReference>
<evidence type="ECO:0000256" key="2">
    <source>
        <dbReference type="ARBA" id="ARBA00022679"/>
    </source>
</evidence>
<dbReference type="InterPro" id="IPR003679">
    <property type="entry name" value="Amioglycoside_AcTrfase"/>
</dbReference>
<evidence type="ECO:0000256" key="3">
    <source>
        <dbReference type="ARBA" id="ARBA00023315"/>
    </source>
</evidence>
<dbReference type="Proteomes" id="UP001597343">
    <property type="component" value="Unassembled WGS sequence"/>
</dbReference>
<dbReference type="PANTHER" id="PTHR11104:SF0">
    <property type="entry name" value="SPBETA PROPHAGE-DERIVED AMINOGLYCOSIDE N(3')-ACETYLTRANSFERASE-LIKE PROTEIN YOKD"/>
    <property type="match status" value="1"/>
</dbReference>
<keyword evidence="6" id="KW-1185">Reference proteome</keyword>
<evidence type="ECO:0000256" key="4">
    <source>
        <dbReference type="RuleBase" id="RU365031"/>
    </source>
</evidence>
<protein>
    <recommendedName>
        <fullName evidence="4">Aminoglycoside N(3)-acetyltransferase</fullName>
        <ecNumber evidence="4">2.3.1.-</ecNumber>
    </recommendedName>
</protein>
<comment type="caution">
    <text evidence="5">The sequence shown here is derived from an EMBL/GenBank/DDBJ whole genome shotgun (WGS) entry which is preliminary data.</text>
</comment>
<gene>
    <name evidence="5" type="ORF">ACFSOY_13385</name>
</gene>
<comment type="catalytic activity">
    <reaction evidence="4">
        <text>a 2-deoxystreptamine antibiotic + acetyl-CoA = an N(3)-acetyl-2-deoxystreptamine antibiotic + CoA + H(+)</text>
        <dbReference type="Rhea" id="RHEA:12665"/>
        <dbReference type="ChEBI" id="CHEBI:15378"/>
        <dbReference type="ChEBI" id="CHEBI:57287"/>
        <dbReference type="ChEBI" id="CHEBI:57288"/>
        <dbReference type="ChEBI" id="CHEBI:57921"/>
        <dbReference type="ChEBI" id="CHEBI:77452"/>
        <dbReference type="EC" id="2.3.1.81"/>
    </reaction>
</comment>
<dbReference type="Pfam" id="PF02522">
    <property type="entry name" value="Antibiotic_NAT"/>
    <property type="match status" value="1"/>
</dbReference>
<dbReference type="EC" id="2.3.1.-" evidence="4"/>
<comment type="similarity">
    <text evidence="1 4">Belongs to the antibiotic N-acetyltransferase family.</text>
</comment>
<dbReference type="SUPFAM" id="SSF110710">
    <property type="entry name" value="TTHA0583/YokD-like"/>
    <property type="match status" value="1"/>
</dbReference>
<dbReference type="InterPro" id="IPR028345">
    <property type="entry name" value="Antibiotic_NAT-like"/>
</dbReference>
<dbReference type="PANTHER" id="PTHR11104">
    <property type="entry name" value="AMINOGLYCOSIDE N3-ACETYLTRANSFERASE"/>
    <property type="match status" value="1"/>
</dbReference>
<evidence type="ECO:0000313" key="6">
    <source>
        <dbReference type="Proteomes" id="UP001597343"/>
    </source>
</evidence>
<evidence type="ECO:0000256" key="1">
    <source>
        <dbReference type="ARBA" id="ARBA00006383"/>
    </source>
</evidence>
<keyword evidence="4" id="KW-0046">Antibiotic resistance</keyword>
<accession>A0ABW4ZZM1</accession>
<proteinExistence type="inferred from homology"/>
<dbReference type="RefSeq" id="WP_386047413.1">
    <property type="nucleotide sequence ID" value="NZ_JBHUIO010000008.1"/>
</dbReference>
<keyword evidence="2 4" id="KW-0808">Transferase</keyword>
<keyword evidence="3 4" id="KW-0012">Acyltransferase</keyword>
<evidence type="ECO:0000313" key="5">
    <source>
        <dbReference type="EMBL" id="MFD2170979.1"/>
    </source>
</evidence>
<organism evidence="5 6">
    <name type="scientific">Tumebacillus lipolyticus</name>
    <dbReference type="NCBI Taxonomy" id="1280370"/>
    <lineage>
        <taxon>Bacteria</taxon>
        <taxon>Bacillati</taxon>
        <taxon>Bacillota</taxon>
        <taxon>Bacilli</taxon>
        <taxon>Bacillales</taxon>
        <taxon>Alicyclobacillaceae</taxon>
        <taxon>Tumebacillus</taxon>
    </lineage>
</organism>
<name>A0ABW4ZZM1_9BACL</name>
<reference evidence="6" key="1">
    <citation type="journal article" date="2019" name="Int. J. Syst. Evol. Microbiol.">
        <title>The Global Catalogue of Microorganisms (GCM) 10K type strain sequencing project: providing services to taxonomists for standard genome sequencing and annotation.</title>
        <authorList>
            <consortium name="The Broad Institute Genomics Platform"/>
            <consortium name="The Broad Institute Genome Sequencing Center for Infectious Disease"/>
            <person name="Wu L."/>
            <person name="Ma J."/>
        </authorList>
    </citation>
    <scope>NUCLEOTIDE SEQUENCE [LARGE SCALE GENOMIC DNA]</scope>
    <source>
        <strain evidence="6">CGMCC 1.13574</strain>
    </source>
</reference>